<dbReference type="SMART" id="SM00355">
    <property type="entry name" value="ZnF_C2H2"/>
    <property type="match status" value="3"/>
</dbReference>
<evidence type="ECO:0000256" key="4">
    <source>
        <dbReference type="ARBA" id="ARBA00022771"/>
    </source>
</evidence>
<evidence type="ECO:0000256" key="8">
    <source>
        <dbReference type="SAM" id="MobiDB-lite"/>
    </source>
</evidence>
<name>A0AAU9JMZ9_9CILI</name>
<proteinExistence type="predicted"/>
<dbReference type="GO" id="GO:0008270">
    <property type="term" value="F:zinc ion binding"/>
    <property type="evidence" value="ECO:0007669"/>
    <property type="project" value="UniProtKB-KW"/>
</dbReference>
<keyword evidence="3" id="KW-0677">Repeat</keyword>
<feature type="compositionally biased region" description="Basic residues" evidence="8">
    <location>
        <begin position="84"/>
        <end position="102"/>
    </location>
</feature>
<keyword evidence="4 7" id="KW-0863">Zinc-finger</keyword>
<dbReference type="AlphaFoldDB" id="A0AAU9JMZ9"/>
<evidence type="ECO:0000256" key="5">
    <source>
        <dbReference type="ARBA" id="ARBA00022833"/>
    </source>
</evidence>
<evidence type="ECO:0000256" key="6">
    <source>
        <dbReference type="ARBA" id="ARBA00023242"/>
    </source>
</evidence>
<dbReference type="Pfam" id="PF13912">
    <property type="entry name" value="zf-C2H2_6"/>
    <property type="match status" value="1"/>
</dbReference>
<dbReference type="GO" id="GO:0005634">
    <property type="term" value="C:nucleus"/>
    <property type="evidence" value="ECO:0007669"/>
    <property type="project" value="UniProtKB-SubCell"/>
</dbReference>
<dbReference type="PANTHER" id="PTHR14196:SF12">
    <property type="entry name" value="ZINC FINGER PROTEIN 208-LIKE"/>
    <property type="match status" value="1"/>
</dbReference>
<accession>A0AAU9JMZ9</accession>
<evidence type="ECO:0000313" key="11">
    <source>
        <dbReference type="Proteomes" id="UP001162131"/>
    </source>
</evidence>
<evidence type="ECO:0000259" key="9">
    <source>
        <dbReference type="PROSITE" id="PS50157"/>
    </source>
</evidence>
<keyword evidence="5" id="KW-0862">Zinc</keyword>
<dbReference type="InterPro" id="IPR036236">
    <property type="entry name" value="Znf_C2H2_sf"/>
</dbReference>
<dbReference type="Proteomes" id="UP001162131">
    <property type="component" value="Unassembled WGS sequence"/>
</dbReference>
<feature type="region of interest" description="Disordered" evidence="8">
    <location>
        <begin position="66"/>
        <end position="115"/>
    </location>
</feature>
<evidence type="ECO:0000313" key="10">
    <source>
        <dbReference type="EMBL" id="CAG9325881.1"/>
    </source>
</evidence>
<gene>
    <name evidence="10" type="ORF">BSTOLATCC_MIC39664</name>
</gene>
<evidence type="ECO:0000256" key="1">
    <source>
        <dbReference type="ARBA" id="ARBA00004123"/>
    </source>
</evidence>
<organism evidence="10 11">
    <name type="scientific">Blepharisma stoltei</name>
    <dbReference type="NCBI Taxonomy" id="1481888"/>
    <lineage>
        <taxon>Eukaryota</taxon>
        <taxon>Sar</taxon>
        <taxon>Alveolata</taxon>
        <taxon>Ciliophora</taxon>
        <taxon>Postciliodesmatophora</taxon>
        <taxon>Heterotrichea</taxon>
        <taxon>Heterotrichida</taxon>
        <taxon>Blepharismidae</taxon>
        <taxon>Blepharisma</taxon>
    </lineage>
</organism>
<dbReference type="GO" id="GO:0000981">
    <property type="term" value="F:DNA-binding transcription factor activity, RNA polymerase II-specific"/>
    <property type="evidence" value="ECO:0007669"/>
    <property type="project" value="TreeGrafter"/>
</dbReference>
<dbReference type="PROSITE" id="PS00028">
    <property type="entry name" value="ZINC_FINGER_C2H2_1"/>
    <property type="match status" value="3"/>
</dbReference>
<evidence type="ECO:0000256" key="2">
    <source>
        <dbReference type="ARBA" id="ARBA00022723"/>
    </source>
</evidence>
<feature type="domain" description="C2H2-type" evidence="9">
    <location>
        <begin position="65"/>
        <end position="94"/>
    </location>
</feature>
<reference evidence="10" key="1">
    <citation type="submission" date="2021-09" db="EMBL/GenBank/DDBJ databases">
        <authorList>
            <consortium name="AG Swart"/>
            <person name="Singh M."/>
            <person name="Singh A."/>
            <person name="Seah K."/>
            <person name="Emmerich C."/>
        </authorList>
    </citation>
    <scope>NUCLEOTIDE SEQUENCE</scope>
    <source>
        <strain evidence="10">ATCC30299</strain>
    </source>
</reference>
<dbReference type="GO" id="GO:0000977">
    <property type="term" value="F:RNA polymerase II transcription regulatory region sequence-specific DNA binding"/>
    <property type="evidence" value="ECO:0007669"/>
    <property type="project" value="TreeGrafter"/>
</dbReference>
<dbReference type="FunFam" id="3.30.160.60:FF:000145">
    <property type="entry name" value="Zinc finger protein 574"/>
    <property type="match status" value="1"/>
</dbReference>
<keyword evidence="11" id="KW-1185">Reference proteome</keyword>
<evidence type="ECO:0000256" key="3">
    <source>
        <dbReference type="ARBA" id="ARBA00022737"/>
    </source>
</evidence>
<keyword evidence="2" id="KW-0479">Metal-binding</keyword>
<dbReference type="EMBL" id="CAJZBQ010000039">
    <property type="protein sequence ID" value="CAG9325881.1"/>
    <property type="molecule type" value="Genomic_DNA"/>
</dbReference>
<comment type="subcellular location">
    <subcellularLocation>
        <location evidence="1">Nucleus</location>
    </subcellularLocation>
</comment>
<sequence length="146" mass="17027">MIGQQFSCYYTWCDKSFNSKYNLKRHINATHIGIKKFNCDICNKKLVSKQNLTEHMYTHTGEKPFSCEEPGCGKSYRQSSQLSVHKKVHKRNQKKAGSRKVKSKESSDDEEREQAVLEGLELPPIDFESYLRQQDIKLPIYHSLLI</sequence>
<dbReference type="FunFam" id="3.30.160.60:FF:000295">
    <property type="entry name" value="zinc finger protein 19"/>
    <property type="match status" value="1"/>
</dbReference>
<dbReference type="SUPFAM" id="SSF57667">
    <property type="entry name" value="beta-beta-alpha zinc fingers"/>
    <property type="match status" value="2"/>
</dbReference>
<keyword evidence="6" id="KW-0539">Nucleus</keyword>
<dbReference type="PANTHER" id="PTHR14196">
    <property type="entry name" value="ODD-SKIPPED - RELATED"/>
    <property type="match status" value="1"/>
</dbReference>
<protein>
    <recommendedName>
        <fullName evidence="9">C2H2-type domain-containing protein</fullName>
    </recommendedName>
</protein>
<dbReference type="InterPro" id="IPR013087">
    <property type="entry name" value="Znf_C2H2_type"/>
</dbReference>
<feature type="domain" description="C2H2-type" evidence="9">
    <location>
        <begin position="37"/>
        <end position="64"/>
    </location>
</feature>
<dbReference type="PROSITE" id="PS50157">
    <property type="entry name" value="ZINC_FINGER_C2H2_2"/>
    <property type="match status" value="3"/>
</dbReference>
<feature type="domain" description="C2H2-type" evidence="9">
    <location>
        <begin position="6"/>
        <end position="36"/>
    </location>
</feature>
<dbReference type="InterPro" id="IPR050717">
    <property type="entry name" value="C2H2-ZF_Transcription_Reg"/>
</dbReference>
<evidence type="ECO:0000256" key="7">
    <source>
        <dbReference type="PROSITE-ProRule" id="PRU00042"/>
    </source>
</evidence>
<comment type="caution">
    <text evidence="10">The sequence shown here is derived from an EMBL/GenBank/DDBJ whole genome shotgun (WGS) entry which is preliminary data.</text>
</comment>
<dbReference type="Pfam" id="PF00096">
    <property type="entry name" value="zf-C2H2"/>
    <property type="match status" value="2"/>
</dbReference>
<dbReference type="Gene3D" id="3.30.160.60">
    <property type="entry name" value="Classic Zinc Finger"/>
    <property type="match status" value="3"/>
</dbReference>